<evidence type="ECO:0000259" key="3">
    <source>
        <dbReference type="Pfam" id="PF23717"/>
    </source>
</evidence>
<dbReference type="HOGENOM" id="CLU_019822_0_0_11"/>
<keyword evidence="2" id="KW-1133">Transmembrane helix</keyword>
<dbReference type="Pfam" id="PF23717">
    <property type="entry name" value="DUF7159"/>
    <property type="match status" value="1"/>
</dbReference>
<name>A0A024JTF8_9MYCO</name>
<feature type="region of interest" description="Disordered" evidence="1">
    <location>
        <begin position="345"/>
        <end position="382"/>
    </location>
</feature>
<organism evidence="4">
    <name type="scientific">Mycobacterium triplex</name>
    <dbReference type="NCBI Taxonomy" id="47839"/>
    <lineage>
        <taxon>Bacteria</taxon>
        <taxon>Bacillati</taxon>
        <taxon>Actinomycetota</taxon>
        <taxon>Actinomycetes</taxon>
        <taxon>Mycobacteriales</taxon>
        <taxon>Mycobacteriaceae</taxon>
        <taxon>Mycobacterium</taxon>
        <taxon>Mycobacterium simiae complex</taxon>
    </lineage>
</organism>
<evidence type="ECO:0000256" key="1">
    <source>
        <dbReference type="SAM" id="MobiDB-lite"/>
    </source>
</evidence>
<sequence length="497" mass="48319">MDTVLGVSMAPTAVRMVLVEGENGDGATVDEDNFDVECDDDAATTSAADQVVSAILGTQEGAAQGGYQLTSTGVTWTDPVEAAALRDALAAHKVENVMLVSAFLAAAALAQAVGNETNYAQTALLFIEPDTATLALVDTADGSIADVHRQPLPEDDDAAVAQLATMVSEAESLDTRPGAVFVVGSGVDVPLIKPALEAATTLPLAMPEEPDTALARGAALASAHAPLFASSTAAQAYAQDPGTGAIDPFAVAPGYLDNPDSGDGALAYSAVPEDYADAYTGEHTAATALTDYPERRSFGLVGSAVAAIFIVGVAALVVSLAVAIRPTAAVKPVPSHNIVAPATPAPAAPAPAPAAPAPAPAPEAAPIPAPAPVPQAPAPAPIPEAPAPVPVQVPDAPAPIPDAPAPVAPIPIPIPLPIPPVIGVPGGPIGPGGGGFPNNPGHGGGFPNNPGHGGGFPGGGHGGGGGLPGFPGGGGGHGGFGGGHGGFGGGHGGFGRH</sequence>
<protein>
    <submittedName>
        <fullName evidence="4">FHA domain-containing protein</fullName>
    </submittedName>
</protein>
<evidence type="ECO:0000313" key="4">
    <source>
        <dbReference type="EMBL" id="CDO86637.1"/>
    </source>
</evidence>
<feature type="transmembrane region" description="Helical" evidence="2">
    <location>
        <begin position="298"/>
        <end position="324"/>
    </location>
</feature>
<dbReference type="eggNOG" id="ENOG502ZTDY">
    <property type="taxonomic scope" value="Bacteria"/>
</dbReference>
<dbReference type="EMBL" id="HG964446">
    <property type="protein sequence ID" value="CDO86637.1"/>
    <property type="molecule type" value="Genomic_DNA"/>
</dbReference>
<gene>
    <name evidence="4" type="ORF">BN973_00982</name>
</gene>
<evidence type="ECO:0000256" key="2">
    <source>
        <dbReference type="SAM" id="Phobius"/>
    </source>
</evidence>
<dbReference type="Proteomes" id="UP000028880">
    <property type="component" value="Unassembled WGS sequence"/>
</dbReference>
<reference evidence="4" key="1">
    <citation type="journal article" date="2014" name="Genome Announc.">
        <title>Draft Genome Sequence of Mycobacterium triplex DSM 44626.</title>
        <authorList>
            <person name="Sassi M."/>
            <person name="Croce O."/>
            <person name="Robert C."/>
            <person name="Raoult D."/>
            <person name="Drancourt M."/>
        </authorList>
    </citation>
    <scope>NUCLEOTIDE SEQUENCE [LARGE SCALE GENOMIC DNA]</scope>
    <source>
        <strain evidence="4">DSM 44626</strain>
    </source>
</reference>
<dbReference type="STRING" id="47839.BN973_00982"/>
<dbReference type="AlphaFoldDB" id="A0A024JTF8"/>
<feature type="domain" description="DUF7159" evidence="3">
    <location>
        <begin position="2"/>
        <end position="233"/>
    </location>
</feature>
<dbReference type="InterPro" id="IPR055583">
    <property type="entry name" value="DUF7159"/>
</dbReference>
<accession>A0A024JTF8</accession>
<keyword evidence="2" id="KW-0472">Membrane</keyword>
<feature type="region of interest" description="Disordered" evidence="1">
    <location>
        <begin position="433"/>
        <end position="484"/>
    </location>
</feature>
<reference evidence="4" key="2">
    <citation type="submission" date="2014-04" db="EMBL/GenBank/DDBJ databases">
        <authorList>
            <person name="Urmite Genomes U."/>
        </authorList>
    </citation>
    <scope>NUCLEOTIDE SEQUENCE</scope>
    <source>
        <strain evidence="4">DSM 44626</strain>
    </source>
</reference>
<keyword evidence="2" id="KW-0812">Transmembrane</keyword>
<proteinExistence type="predicted"/>